<dbReference type="EMBL" id="BAAALX010000010">
    <property type="protein sequence ID" value="GAA1517927.1"/>
    <property type="molecule type" value="Genomic_DNA"/>
</dbReference>
<accession>A0ABN2AEZ2</accession>
<keyword evidence="4" id="KW-0804">Transcription</keyword>
<dbReference type="Pfam" id="PF03466">
    <property type="entry name" value="LysR_substrate"/>
    <property type="match status" value="1"/>
</dbReference>
<evidence type="ECO:0000256" key="3">
    <source>
        <dbReference type="ARBA" id="ARBA00023125"/>
    </source>
</evidence>
<dbReference type="PANTHER" id="PTHR30346:SF29">
    <property type="entry name" value="LYSR SUBSTRATE-BINDING"/>
    <property type="match status" value="1"/>
</dbReference>
<dbReference type="SUPFAM" id="SSF46785">
    <property type="entry name" value="Winged helix' DNA-binding domain"/>
    <property type="match status" value="1"/>
</dbReference>
<dbReference type="PROSITE" id="PS50931">
    <property type="entry name" value="HTH_LYSR"/>
    <property type="match status" value="1"/>
</dbReference>
<dbReference type="PANTHER" id="PTHR30346">
    <property type="entry name" value="TRANSCRIPTIONAL DUAL REGULATOR HCAR-RELATED"/>
    <property type="match status" value="1"/>
</dbReference>
<evidence type="ECO:0000256" key="4">
    <source>
        <dbReference type="ARBA" id="ARBA00023163"/>
    </source>
</evidence>
<comment type="similarity">
    <text evidence="1">Belongs to the LysR transcriptional regulatory family.</text>
</comment>
<dbReference type="RefSeq" id="WP_173155025.1">
    <property type="nucleotide sequence ID" value="NZ_BAAALX010000010.1"/>
</dbReference>
<dbReference type="Pfam" id="PF00126">
    <property type="entry name" value="HTH_1"/>
    <property type="match status" value="1"/>
</dbReference>
<gene>
    <name evidence="6" type="ORF">GCM10009690_21230</name>
</gene>
<dbReference type="InterPro" id="IPR036388">
    <property type="entry name" value="WH-like_DNA-bd_sf"/>
</dbReference>
<evidence type="ECO:0000256" key="1">
    <source>
        <dbReference type="ARBA" id="ARBA00009437"/>
    </source>
</evidence>
<comment type="caution">
    <text evidence="6">The sequence shown here is derived from an EMBL/GenBank/DDBJ whole genome shotgun (WGS) entry which is preliminary data.</text>
</comment>
<evidence type="ECO:0000313" key="6">
    <source>
        <dbReference type="EMBL" id="GAA1517927.1"/>
    </source>
</evidence>
<dbReference type="Proteomes" id="UP001500177">
    <property type="component" value="Unassembled WGS sequence"/>
</dbReference>
<keyword evidence="7" id="KW-1185">Reference proteome</keyword>
<reference evidence="6 7" key="1">
    <citation type="journal article" date="2019" name="Int. J. Syst. Evol. Microbiol.">
        <title>The Global Catalogue of Microorganisms (GCM) 10K type strain sequencing project: providing services to taxonomists for standard genome sequencing and annotation.</title>
        <authorList>
            <consortium name="The Broad Institute Genomics Platform"/>
            <consortium name="The Broad Institute Genome Sequencing Center for Infectious Disease"/>
            <person name="Wu L."/>
            <person name="Ma J."/>
        </authorList>
    </citation>
    <scope>NUCLEOTIDE SEQUENCE [LARGE SCALE GENOMIC DNA]</scope>
    <source>
        <strain evidence="6 7">JCM 13318</strain>
    </source>
</reference>
<evidence type="ECO:0000313" key="7">
    <source>
        <dbReference type="Proteomes" id="UP001500177"/>
    </source>
</evidence>
<name>A0ABN2AEZ2_9MICO</name>
<organism evidence="6 7">
    <name type="scientific">Brevibacterium permense</name>
    <dbReference type="NCBI Taxonomy" id="234834"/>
    <lineage>
        <taxon>Bacteria</taxon>
        <taxon>Bacillati</taxon>
        <taxon>Actinomycetota</taxon>
        <taxon>Actinomycetes</taxon>
        <taxon>Micrococcales</taxon>
        <taxon>Brevibacteriaceae</taxon>
        <taxon>Brevibacterium</taxon>
    </lineage>
</organism>
<dbReference type="Gene3D" id="3.40.190.10">
    <property type="entry name" value="Periplasmic binding protein-like II"/>
    <property type="match status" value="2"/>
</dbReference>
<dbReference type="InterPro" id="IPR036390">
    <property type="entry name" value="WH_DNA-bd_sf"/>
</dbReference>
<sequence length="304" mass="33481">MMNLQQFRVLLAIRDEGSLNRAAEVLDHGVPTVTHHLRTLESHLRIRLVDRSRSGTRLTPLGESFAEEIAPVLARIDRAEQLVTAQRDAGVVTLRIGSFSSIGSRLLPAAIAELRHSRDVRVEVVEAEPSEVIRLLHSGEVHAGLIYDIPELPEFAGPELRLRTLLDEPYRVMVARDGELAAHEVLDFEQMGEIDWVCSHSESEASVRVLRRLYRSLGREVREVMRSDDLYMIHGLVAEGLGCALTTEAAVDTDFDVVVRPAKQDLGQRRVSFVTRSGSNPAAVGWMGEVLSSVAAERGAASAG</sequence>
<keyword evidence="2" id="KW-0805">Transcription regulation</keyword>
<dbReference type="SUPFAM" id="SSF53850">
    <property type="entry name" value="Periplasmic binding protein-like II"/>
    <property type="match status" value="1"/>
</dbReference>
<dbReference type="InterPro" id="IPR000847">
    <property type="entry name" value="LysR_HTH_N"/>
</dbReference>
<dbReference type="InterPro" id="IPR005119">
    <property type="entry name" value="LysR_subst-bd"/>
</dbReference>
<protein>
    <submittedName>
        <fullName evidence="6">LysR family transcriptional regulator</fullName>
    </submittedName>
</protein>
<keyword evidence="3" id="KW-0238">DNA-binding</keyword>
<evidence type="ECO:0000256" key="2">
    <source>
        <dbReference type="ARBA" id="ARBA00023015"/>
    </source>
</evidence>
<dbReference type="Gene3D" id="1.10.10.10">
    <property type="entry name" value="Winged helix-like DNA-binding domain superfamily/Winged helix DNA-binding domain"/>
    <property type="match status" value="1"/>
</dbReference>
<proteinExistence type="inferred from homology"/>
<feature type="domain" description="HTH lysR-type" evidence="5">
    <location>
        <begin position="2"/>
        <end position="59"/>
    </location>
</feature>
<evidence type="ECO:0000259" key="5">
    <source>
        <dbReference type="PROSITE" id="PS50931"/>
    </source>
</evidence>